<evidence type="ECO:0000313" key="7">
    <source>
        <dbReference type="EMBL" id="RYU64622.1"/>
    </source>
</evidence>
<proteinExistence type="predicted"/>
<dbReference type="InterPro" id="IPR058245">
    <property type="entry name" value="NreC/VraR/RcsB-like_REC"/>
</dbReference>
<dbReference type="CDD" id="cd17535">
    <property type="entry name" value="REC_NarL-like"/>
    <property type="match status" value="1"/>
</dbReference>
<gene>
    <name evidence="7" type="ORF">ERW53_09075</name>
    <name evidence="6" type="ORF">ERW57_09555</name>
</gene>
<feature type="modified residue" description="4-aspartylphosphate" evidence="3">
    <location>
        <position position="58"/>
    </location>
</feature>
<dbReference type="CDD" id="cd06170">
    <property type="entry name" value="LuxR_C_like"/>
    <property type="match status" value="1"/>
</dbReference>
<dbReference type="InterPro" id="IPR001789">
    <property type="entry name" value="Sig_transdc_resp-reg_receiver"/>
</dbReference>
<dbReference type="PROSITE" id="PS50110">
    <property type="entry name" value="RESPONSE_REGULATORY"/>
    <property type="match status" value="1"/>
</dbReference>
<keyword evidence="2" id="KW-0238">DNA-binding</keyword>
<feature type="domain" description="Response regulatory" evidence="5">
    <location>
        <begin position="7"/>
        <end position="123"/>
    </location>
</feature>
<dbReference type="AlphaFoldDB" id="A0A4Q5KU51"/>
<dbReference type="GO" id="GO:0000160">
    <property type="term" value="P:phosphorelay signal transduction system"/>
    <property type="evidence" value="ECO:0007669"/>
    <property type="project" value="InterPro"/>
</dbReference>
<keyword evidence="1 3" id="KW-0597">Phosphoprotein</keyword>
<dbReference type="InterPro" id="IPR051015">
    <property type="entry name" value="EvgA-like"/>
</dbReference>
<dbReference type="InterPro" id="IPR000792">
    <property type="entry name" value="Tscrpt_reg_LuxR_C"/>
</dbReference>
<evidence type="ECO:0000259" key="4">
    <source>
        <dbReference type="PROSITE" id="PS50043"/>
    </source>
</evidence>
<dbReference type="PANTHER" id="PTHR45566:SF1">
    <property type="entry name" value="HTH-TYPE TRANSCRIPTIONAL REGULATOR YHJB-RELATED"/>
    <property type="match status" value="1"/>
</dbReference>
<dbReference type="GO" id="GO:0006355">
    <property type="term" value="P:regulation of DNA-templated transcription"/>
    <property type="evidence" value="ECO:0007669"/>
    <property type="project" value="InterPro"/>
</dbReference>
<evidence type="ECO:0000313" key="9">
    <source>
        <dbReference type="Proteomes" id="UP000294166"/>
    </source>
</evidence>
<evidence type="ECO:0000256" key="3">
    <source>
        <dbReference type="PROSITE-ProRule" id="PRU00169"/>
    </source>
</evidence>
<keyword evidence="9" id="KW-1185">Reference proteome</keyword>
<evidence type="ECO:0000256" key="1">
    <source>
        <dbReference type="ARBA" id="ARBA00022553"/>
    </source>
</evidence>
<dbReference type="SMART" id="SM00421">
    <property type="entry name" value="HTH_LUXR"/>
    <property type="match status" value="1"/>
</dbReference>
<dbReference type="EMBL" id="SEZN01000014">
    <property type="protein sequence ID" value="RYU64622.1"/>
    <property type="molecule type" value="Genomic_DNA"/>
</dbReference>
<dbReference type="InterPro" id="IPR016032">
    <property type="entry name" value="Sig_transdc_resp-reg_C-effctor"/>
</dbReference>
<dbReference type="Pfam" id="PF00072">
    <property type="entry name" value="Response_reg"/>
    <property type="match status" value="1"/>
</dbReference>
<dbReference type="InterPro" id="IPR011006">
    <property type="entry name" value="CheY-like_superfamily"/>
</dbReference>
<dbReference type="PANTHER" id="PTHR45566">
    <property type="entry name" value="HTH-TYPE TRANSCRIPTIONAL REGULATOR YHJB-RELATED"/>
    <property type="match status" value="1"/>
</dbReference>
<evidence type="ECO:0000256" key="2">
    <source>
        <dbReference type="ARBA" id="ARBA00023125"/>
    </source>
</evidence>
<dbReference type="Proteomes" id="UP000294166">
    <property type="component" value="Unassembled WGS sequence"/>
</dbReference>
<evidence type="ECO:0000313" key="6">
    <source>
        <dbReference type="EMBL" id="RYU51424.1"/>
    </source>
</evidence>
<feature type="domain" description="HTH luxR-type" evidence="4">
    <location>
        <begin position="137"/>
        <end position="202"/>
    </location>
</feature>
<dbReference type="SMART" id="SM00448">
    <property type="entry name" value="REC"/>
    <property type="match status" value="1"/>
</dbReference>
<dbReference type="Pfam" id="PF00196">
    <property type="entry name" value="GerE"/>
    <property type="match status" value="1"/>
</dbReference>
<dbReference type="PRINTS" id="PR00038">
    <property type="entry name" value="HTHLUXR"/>
</dbReference>
<sequence>MLNNSINILVLDDHPLVCAAIQNLVSSISFVNKVLTSTDSKKAFDIIKVASIDLLILDVNLGDNDGFDFYRRIKSHGYKGKVLFISANDSQLYSNTAFNLGANGYICKSEDMSLIKESLEGIMNGYTFFKFNDNSGKFKSKITLSNRETIVFNYLIQGRTNIEIANMLSLSTKTISTYKRRIFDKYKVNNIVDLIKINESSV</sequence>
<accession>A0A4Q5KU51</accession>
<comment type="caution">
    <text evidence="6">The sequence shown here is derived from an EMBL/GenBank/DDBJ whole genome shotgun (WGS) entry which is preliminary data.</text>
</comment>
<dbReference type="SUPFAM" id="SSF52172">
    <property type="entry name" value="CheY-like"/>
    <property type="match status" value="1"/>
</dbReference>
<organism evidence="6 8">
    <name type="scientific">Aliivibrio finisterrensis</name>
    <dbReference type="NCBI Taxonomy" id="511998"/>
    <lineage>
        <taxon>Bacteria</taxon>
        <taxon>Pseudomonadati</taxon>
        <taxon>Pseudomonadota</taxon>
        <taxon>Gammaproteobacteria</taxon>
        <taxon>Vibrionales</taxon>
        <taxon>Vibrionaceae</taxon>
        <taxon>Aliivibrio</taxon>
    </lineage>
</organism>
<protein>
    <submittedName>
        <fullName evidence="6">Response regulator transcription factor</fullName>
    </submittedName>
</protein>
<dbReference type="GO" id="GO:0003677">
    <property type="term" value="F:DNA binding"/>
    <property type="evidence" value="ECO:0007669"/>
    <property type="project" value="UniProtKB-KW"/>
</dbReference>
<dbReference type="PROSITE" id="PS00622">
    <property type="entry name" value="HTH_LUXR_1"/>
    <property type="match status" value="1"/>
</dbReference>
<dbReference type="Gene3D" id="3.40.50.2300">
    <property type="match status" value="1"/>
</dbReference>
<evidence type="ECO:0000259" key="5">
    <source>
        <dbReference type="PROSITE" id="PS50110"/>
    </source>
</evidence>
<evidence type="ECO:0000313" key="8">
    <source>
        <dbReference type="Proteomes" id="UP000294063"/>
    </source>
</evidence>
<dbReference type="Proteomes" id="UP000294063">
    <property type="component" value="Unassembled WGS sequence"/>
</dbReference>
<dbReference type="EMBL" id="SEZK01000014">
    <property type="protein sequence ID" value="RYU51424.1"/>
    <property type="molecule type" value="Genomic_DNA"/>
</dbReference>
<reference evidence="8 9" key="1">
    <citation type="submission" date="2019-02" db="EMBL/GenBank/DDBJ databases">
        <title>Genome sequences of Aliivibrio finisterrensis strains from farmed Atlantic salmon.</title>
        <authorList>
            <person name="Bowman J.P."/>
        </authorList>
    </citation>
    <scope>NUCLEOTIDE SEQUENCE [LARGE SCALE GENOMIC DNA]</scope>
    <source>
        <strain evidence="7 9">A21</strain>
        <strain evidence="6 8">A46</strain>
    </source>
</reference>
<dbReference type="PROSITE" id="PS50043">
    <property type="entry name" value="HTH_LUXR_2"/>
    <property type="match status" value="1"/>
</dbReference>
<dbReference type="SUPFAM" id="SSF46894">
    <property type="entry name" value="C-terminal effector domain of the bipartite response regulators"/>
    <property type="match status" value="1"/>
</dbReference>
<dbReference type="InterPro" id="IPR036388">
    <property type="entry name" value="WH-like_DNA-bd_sf"/>
</dbReference>
<name>A0A4Q5KU51_9GAMM</name>
<dbReference type="Gene3D" id="1.10.10.10">
    <property type="entry name" value="Winged helix-like DNA-binding domain superfamily/Winged helix DNA-binding domain"/>
    <property type="match status" value="1"/>
</dbReference>